<dbReference type="Pfam" id="PF13786">
    <property type="entry name" value="DUF4179"/>
    <property type="match status" value="1"/>
</dbReference>
<keyword evidence="1" id="KW-1133">Transmembrane helix</keyword>
<dbReference type="AlphaFoldDB" id="A0A1B2DZG4"/>
<feature type="transmembrane region" description="Helical" evidence="1">
    <location>
        <begin position="51"/>
        <end position="75"/>
    </location>
</feature>
<feature type="domain" description="DUF4179" evidence="2">
    <location>
        <begin position="57"/>
        <end position="139"/>
    </location>
</feature>
<keyword evidence="1" id="KW-0472">Membrane</keyword>
<name>A0A1B2DZG4_9BACL</name>
<reference evidence="3" key="1">
    <citation type="submission" date="2016-08" db="EMBL/GenBank/DDBJ databases">
        <title>Complete Genome Seqeunce of Paenibacillus sp. nov. IHBB 9852 from high altitute lake of Indian trans-Himalayas.</title>
        <authorList>
            <person name="Kiran S."/>
            <person name="Swarnkar M.K."/>
            <person name="Rana A."/>
            <person name="Tewari R."/>
            <person name="Gulati A."/>
        </authorList>
    </citation>
    <scope>NUCLEOTIDE SEQUENCE [LARGE SCALE GENOMIC DNA]</scope>
    <source>
        <strain evidence="3">IHBB 9852</strain>
    </source>
</reference>
<dbReference type="EMBL" id="CP016809">
    <property type="protein sequence ID" value="ANY73079.1"/>
    <property type="molecule type" value="Genomic_DNA"/>
</dbReference>
<evidence type="ECO:0000256" key="1">
    <source>
        <dbReference type="SAM" id="Phobius"/>
    </source>
</evidence>
<keyword evidence="1" id="KW-0812">Transmembrane</keyword>
<dbReference type="InterPro" id="IPR025436">
    <property type="entry name" value="DUF4179"/>
</dbReference>
<accession>A0A1B2DZG4</accession>
<organism evidence="3">
    <name type="scientific">Paenibacillus ihbetae</name>
    <dbReference type="NCBI Taxonomy" id="1870820"/>
    <lineage>
        <taxon>Bacteria</taxon>
        <taxon>Bacillati</taxon>
        <taxon>Bacillota</taxon>
        <taxon>Bacilli</taxon>
        <taxon>Bacillales</taxon>
        <taxon>Paenibacillaceae</taxon>
        <taxon>Paenibacillus</taxon>
    </lineage>
</organism>
<dbReference type="KEGG" id="pib:BBD41_11025"/>
<evidence type="ECO:0000259" key="2">
    <source>
        <dbReference type="Pfam" id="PF13786"/>
    </source>
</evidence>
<gene>
    <name evidence="3" type="ORF">BBD41_11025</name>
</gene>
<dbReference type="Gene3D" id="2.60.40.1630">
    <property type="entry name" value="bacillus anthracis domain"/>
    <property type="match status" value="1"/>
</dbReference>
<sequence length="368" mass="41742">MSIEERLKDHMHQAADHLNIPQDLYDSILQSTEERISDRERLTRKSRNRSIIRNAFVIGTAAVFIVIVIVSSAFISPVMAETLSRIPMMHNVFKLAGDLGLKAAEQKGLATETDYYDTHEGYTLTASQVMFDGMRGAIALQLDEAGRPASLFDPFARSQSEASSLKSKGSFQVMRAFINGTEESITWDIGPGIDAESAIVTITGAPSDQAARRPVLPETFNLTLEVRLEMIPEPFVLQIPMRQNTDNRILYPDAEKSSRDISWRLEEMERSPVSTRMELVLEETSSDERTIYFEVVGQDGTEIKIIDLYAYDVKQGYRRLDMLYEPLPADHQSFTIKPFRYVYGDSPNAWRKEYIRDLELTVPIEGKD</sequence>
<proteinExistence type="predicted"/>
<evidence type="ECO:0000313" key="3">
    <source>
        <dbReference type="EMBL" id="ANY73079.1"/>
    </source>
</evidence>
<protein>
    <recommendedName>
        <fullName evidence="2">DUF4179 domain-containing protein</fullName>
    </recommendedName>
</protein>
<dbReference type="RefSeq" id="WP_099477627.1">
    <property type="nucleotide sequence ID" value="NZ_CP016809.1"/>
</dbReference>